<reference evidence="1 2" key="1">
    <citation type="submission" date="2023-01" db="EMBL/GenBank/DDBJ databases">
        <title>Analysis of 21 Apiospora genomes using comparative genomics revels a genus with tremendous synthesis potential of carbohydrate active enzymes and secondary metabolites.</title>
        <authorList>
            <person name="Sorensen T."/>
        </authorList>
    </citation>
    <scope>NUCLEOTIDE SEQUENCE [LARGE SCALE GENOMIC DNA]</scope>
    <source>
        <strain evidence="1 2">CBS 33761</strain>
    </source>
</reference>
<comment type="caution">
    <text evidence="1">The sequence shown here is derived from an EMBL/GenBank/DDBJ whole genome shotgun (WGS) entry which is preliminary data.</text>
</comment>
<dbReference type="EMBL" id="JAQQWK010000011">
    <property type="protein sequence ID" value="KAK8023890.1"/>
    <property type="molecule type" value="Genomic_DNA"/>
</dbReference>
<name>A0ABR1S148_9PEZI</name>
<accession>A0ABR1S148</accession>
<organism evidence="1 2">
    <name type="scientific">Apiospora rasikravindrae</name>
    <dbReference type="NCBI Taxonomy" id="990691"/>
    <lineage>
        <taxon>Eukaryota</taxon>
        <taxon>Fungi</taxon>
        <taxon>Dikarya</taxon>
        <taxon>Ascomycota</taxon>
        <taxon>Pezizomycotina</taxon>
        <taxon>Sordariomycetes</taxon>
        <taxon>Xylariomycetidae</taxon>
        <taxon>Amphisphaeriales</taxon>
        <taxon>Apiosporaceae</taxon>
        <taxon>Apiospora</taxon>
    </lineage>
</organism>
<proteinExistence type="predicted"/>
<evidence type="ECO:0000313" key="2">
    <source>
        <dbReference type="Proteomes" id="UP001444661"/>
    </source>
</evidence>
<sequence>MAARNSTSAEGQLAPEQIMYHCTHIEKVSDRPMVRRIYERLVQERLTEPPGKIAYLQQYCNACLGRERETDQYRGQRGTWFEMVTQPLKVKGSDCGDRVSLMLMFVKMWSALTDVKLIQQLRDDRDGLMYDGFRAFRYWCKTVAQNMNTEEDPDALSRLIGVIEHFYGHFVRREVEWVMGHYQRLRPISRWRMERVWPVANIANYTDRSEQFLDQVRVFRHYARETQAFPADLSAAFAKVCLGASAWSSELLAPPQQSDMRLEVLGPHVERSKVVSQSDVKSLSELINAVNVESMLFKCQLYQFYQLDDRWKKASKRDLNYMLDAIGYLERLYSKLHPLEDKLREAWDKWVEFSKPFADLLRVKPEEET</sequence>
<protein>
    <submittedName>
        <fullName evidence="1">Uncharacterized protein</fullName>
    </submittedName>
</protein>
<evidence type="ECO:0000313" key="1">
    <source>
        <dbReference type="EMBL" id="KAK8023890.1"/>
    </source>
</evidence>
<gene>
    <name evidence="1" type="ORF">PG993_011956</name>
</gene>
<dbReference type="Proteomes" id="UP001444661">
    <property type="component" value="Unassembled WGS sequence"/>
</dbReference>
<keyword evidence="2" id="KW-1185">Reference proteome</keyword>